<keyword evidence="2" id="KW-1185">Reference proteome</keyword>
<name>A0ABY5PJK6_9ACTN</name>
<evidence type="ECO:0000313" key="1">
    <source>
        <dbReference type="EMBL" id="UUY04874.1"/>
    </source>
</evidence>
<reference evidence="2" key="1">
    <citation type="submission" date="2021-11" db="EMBL/GenBank/DDBJ databases">
        <title>Cultivation dependent microbiological survey of springs from the worlds oldest radium mine currently devoted to the extraction of radon-saturated water.</title>
        <authorList>
            <person name="Kapinusova G."/>
            <person name="Smrhova T."/>
            <person name="Strejcek M."/>
            <person name="Suman J."/>
            <person name="Jani K."/>
            <person name="Pajer P."/>
            <person name="Uhlik O."/>
        </authorList>
    </citation>
    <scope>NUCLEOTIDE SEQUENCE [LARGE SCALE GENOMIC DNA]</scope>
    <source>
        <strain evidence="2">J379</strain>
    </source>
</reference>
<gene>
    <name evidence="1" type="ORF">LRS13_04915</name>
</gene>
<dbReference type="Proteomes" id="UP001058860">
    <property type="component" value="Chromosome"/>
</dbReference>
<organism evidence="1 2">
    <name type="scientific">Svornostia abyssi</name>
    <dbReference type="NCBI Taxonomy" id="2898438"/>
    <lineage>
        <taxon>Bacteria</taxon>
        <taxon>Bacillati</taxon>
        <taxon>Actinomycetota</taxon>
        <taxon>Thermoleophilia</taxon>
        <taxon>Solirubrobacterales</taxon>
        <taxon>Baekduiaceae</taxon>
        <taxon>Svornostia</taxon>
    </lineage>
</organism>
<dbReference type="EMBL" id="CP088295">
    <property type="protein sequence ID" value="UUY04874.1"/>
    <property type="molecule type" value="Genomic_DNA"/>
</dbReference>
<evidence type="ECO:0008006" key="3">
    <source>
        <dbReference type="Google" id="ProtNLM"/>
    </source>
</evidence>
<evidence type="ECO:0000313" key="2">
    <source>
        <dbReference type="Proteomes" id="UP001058860"/>
    </source>
</evidence>
<protein>
    <recommendedName>
        <fullName evidence="3">DUF2383 domain-containing protein</fullName>
    </recommendedName>
</protein>
<sequence length="152" mass="16389">MTYTTAEGRQQILDELAAATEHLALALACVGAAYDLLDEQSGDRLEEALFRPVQHAYGTAQRTYTGFAERAGLPAQAFEEASAGHTSQGAKAFIERAMDQAAEAAHVIGELQDTMLPVEVGDPELRAGLAEVRERVEGLRADARTFTRTLGR</sequence>
<proteinExistence type="predicted"/>
<accession>A0ABY5PJK6</accession>
<dbReference type="RefSeq" id="WP_353865354.1">
    <property type="nucleotide sequence ID" value="NZ_CP088295.1"/>
</dbReference>